<reference evidence="1" key="2">
    <citation type="journal article" date="2017" name="J. Med. Entomol.">
        <title>Transcriptome Analysis of the Triatoma infestans (Hemiptera: Reduviidae) Integument.</title>
        <authorList>
            <person name="Calderon-Fernandez G.M."/>
            <person name="Moriconi D.E."/>
            <person name="Dulbecco A.B."/>
            <person name="Juarez M.P."/>
        </authorList>
    </citation>
    <scope>NUCLEOTIDE SEQUENCE</scope>
    <source>
        <strain evidence="1">Int1</strain>
        <tissue evidence="1">Integument</tissue>
    </source>
</reference>
<reference evidence="1" key="1">
    <citation type="submission" date="2016-04" db="EMBL/GenBank/DDBJ databases">
        <authorList>
            <person name="Calderon-Fernandez G.M.Sr."/>
        </authorList>
    </citation>
    <scope>NUCLEOTIDE SEQUENCE</scope>
    <source>
        <strain evidence="1">Int1</strain>
        <tissue evidence="1">Integument</tissue>
    </source>
</reference>
<proteinExistence type="predicted"/>
<protein>
    <submittedName>
        <fullName evidence="1">Y-box factor-like protein</fullName>
    </submittedName>
</protein>
<dbReference type="AlphaFoldDB" id="A0A170XHC8"/>
<evidence type="ECO:0000313" key="1">
    <source>
        <dbReference type="EMBL" id="JAR98867.1"/>
    </source>
</evidence>
<name>A0A170XHC8_TRIIF</name>
<sequence length="23" mass="2868">MLFKVFDINKKIRILLKNFMLKN</sequence>
<accession>A0A170XHC8</accession>
<organism evidence="1">
    <name type="scientific">Triatoma infestans</name>
    <name type="common">Assassin bug</name>
    <dbReference type="NCBI Taxonomy" id="30076"/>
    <lineage>
        <taxon>Eukaryota</taxon>
        <taxon>Metazoa</taxon>
        <taxon>Ecdysozoa</taxon>
        <taxon>Arthropoda</taxon>
        <taxon>Hexapoda</taxon>
        <taxon>Insecta</taxon>
        <taxon>Pterygota</taxon>
        <taxon>Neoptera</taxon>
        <taxon>Paraneoptera</taxon>
        <taxon>Hemiptera</taxon>
        <taxon>Heteroptera</taxon>
        <taxon>Panheteroptera</taxon>
        <taxon>Cimicomorpha</taxon>
        <taxon>Reduviidae</taxon>
        <taxon>Triatominae</taxon>
        <taxon>Triatoma</taxon>
    </lineage>
</organism>
<dbReference type="EMBL" id="GEMB01004410">
    <property type="protein sequence ID" value="JAR98867.1"/>
    <property type="molecule type" value="Transcribed_RNA"/>
</dbReference>